<reference evidence="2" key="1">
    <citation type="submission" date="2025-08" db="UniProtKB">
        <authorList>
            <consortium name="RefSeq"/>
        </authorList>
    </citation>
    <scope>IDENTIFICATION</scope>
    <source>
        <strain evidence="2">Quisiro</strain>
        <tissue evidence="2">Liver</tissue>
    </source>
</reference>
<dbReference type="InterPro" id="IPR028040">
    <property type="entry name" value="TopoVIB-like"/>
</dbReference>
<dbReference type="OrthoDB" id="8810337at2759"/>
<dbReference type="RefSeq" id="XP_013861728.1">
    <property type="nucleotide sequence ID" value="XM_014006274.1"/>
</dbReference>
<protein>
    <submittedName>
        <fullName evidence="2">Type 2 DNA topoisomerase 6 subunit B-like</fullName>
    </submittedName>
</protein>
<dbReference type="GO" id="GO:0042138">
    <property type="term" value="P:meiotic DNA double-strand break formation"/>
    <property type="evidence" value="ECO:0007669"/>
    <property type="project" value="InterPro"/>
</dbReference>
<dbReference type="STRING" id="52670.A0A2I4B1Y1"/>
<dbReference type="Proteomes" id="UP000192220">
    <property type="component" value="Unplaced"/>
</dbReference>
<dbReference type="PANTHER" id="PTHR14652:SF2">
    <property type="entry name" value="TYPE 2 DNA TOPOISOMERASE 6 SUBUNIT B-LIKE"/>
    <property type="match status" value="1"/>
</dbReference>
<evidence type="ECO:0000313" key="2">
    <source>
        <dbReference type="RefSeq" id="XP_013861728.1"/>
    </source>
</evidence>
<proteinExistence type="predicted"/>
<dbReference type="Pfam" id="PF15091">
    <property type="entry name" value="DUF4554"/>
    <property type="match status" value="1"/>
</dbReference>
<dbReference type="AlphaFoldDB" id="A0A2I4B1Y1"/>
<name>A0A2I4B1Y1_AUSLI</name>
<gene>
    <name evidence="2" type="primary">top6bl</name>
</gene>
<sequence>MQMSSQRKQRGLKTTGGLLVFLWTDRGSFAQRLNCTVAAAGPWCAGVEMQALHPDLKNSLFPCVWSCPELDPEELSAFTDLYGPLRFLLTFQAKDAGHCMSKWQAHIEAFLRAFSLTNAGIKVHLKFTFGQQTVQHELRVKIKSKVSPTDQLPLILDVACSAQPPWCVRRRGWCQGGHPVVGERLPLSIPPQVMDQGLFGELSVQFVALLRPCVLQYPNLLTELTRIQVLTYSPSNIPVPGPFNFFKGLPAALNCQQLGLDRIHCASFKDLTHSSSVVYSVEPENWEDPDPEPSHVPVQQSLLLFLFLHHSDPFTSEVNDTIAAEMLIEHHLEEILSNNRQAVSAALEAELYNTLKAQNHRKKKQEKLQSAAEVILSSTISIVSSSSNMDFRNACLNRMKVNDTHELSASLRESLWRVTSGKFLHSGKCFSSEVEEQPKSNESTRVEI</sequence>
<keyword evidence="1" id="KW-1185">Reference proteome</keyword>
<evidence type="ECO:0000313" key="1">
    <source>
        <dbReference type="Proteomes" id="UP000192220"/>
    </source>
</evidence>
<dbReference type="CTD" id="79703"/>
<accession>A0A2I4B1Y1</accession>
<dbReference type="KEGG" id="alim:106516084"/>
<dbReference type="PANTHER" id="PTHR14652">
    <property type="entry name" value="TYPE 2 DNA TOPOISOMERASE 6 SUBUNIT B-LIKE"/>
    <property type="match status" value="1"/>
</dbReference>
<organism evidence="1 2">
    <name type="scientific">Austrofundulus limnaeus</name>
    <name type="common">Annual killifish</name>
    <dbReference type="NCBI Taxonomy" id="52670"/>
    <lineage>
        <taxon>Eukaryota</taxon>
        <taxon>Metazoa</taxon>
        <taxon>Chordata</taxon>
        <taxon>Craniata</taxon>
        <taxon>Vertebrata</taxon>
        <taxon>Euteleostomi</taxon>
        <taxon>Actinopterygii</taxon>
        <taxon>Neopterygii</taxon>
        <taxon>Teleostei</taxon>
        <taxon>Neoteleostei</taxon>
        <taxon>Acanthomorphata</taxon>
        <taxon>Ovalentaria</taxon>
        <taxon>Atherinomorphae</taxon>
        <taxon>Cyprinodontiformes</taxon>
        <taxon>Rivulidae</taxon>
        <taxon>Austrofundulus</taxon>
    </lineage>
</organism>
<dbReference type="InParanoid" id="A0A2I4B1Y1"/>